<dbReference type="InterPro" id="IPR013087">
    <property type="entry name" value="Znf_C2H2_type"/>
</dbReference>
<organism evidence="4 5">
    <name type="scientific">Callorhinchus milii</name>
    <name type="common">Ghost shark</name>
    <dbReference type="NCBI Taxonomy" id="7868"/>
    <lineage>
        <taxon>Eukaryota</taxon>
        <taxon>Metazoa</taxon>
        <taxon>Chordata</taxon>
        <taxon>Craniata</taxon>
        <taxon>Vertebrata</taxon>
        <taxon>Chondrichthyes</taxon>
        <taxon>Holocephali</taxon>
        <taxon>Chimaeriformes</taxon>
        <taxon>Callorhinchidae</taxon>
        <taxon>Callorhinchus</taxon>
    </lineage>
</organism>
<reference evidence="5" key="1">
    <citation type="journal article" date="2006" name="Science">
        <title>Ancient noncoding elements conserved in the human genome.</title>
        <authorList>
            <person name="Venkatesh B."/>
            <person name="Kirkness E.F."/>
            <person name="Loh Y.H."/>
            <person name="Halpern A.L."/>
            <person name="Lee A.P."/>
            <person name="Johnson J."/>
            <person name="Dandona N."/>
            <person name="Viswanathan L.D."/>
            <person name="Tay A."/>
            <person name="Venter J.C."/>
            <person name="Strausberg R.L."/>
            <person name="Brenner S."/>
        </authorList>
    </citation>
    <scope>NUCLEOTIDE SEQUENCE [LARGE SCALE GENOMIC DNA]</scope>
</reference>
<reference evidence="5" key="2">
    <citation type="journal article" date="2007" name="PLoS Biol.">
        <title>Survey sequencing and comparative analysis of the elephant shark (Callorhinchus milii) genome.</title>
        <authorList>
            <person name="Venkatesh B."/>
            <person name="Kirkness E.F."/>
            <person name="Loh Y.H."/>
            <person name="Halpern A.L."/>
            <person name="Lee A.P."/>
            <person name="Johnson J."/>
            <person name="Dandona N."/>
            <person name="Viswanathan L.D."/>
            <person name="Tay A."/>
            <person name="Venter J.C."/>
            <person name="Strausberg R.L."/>
            <person name="Brenner S."/>
        </authorList>
    </citation>
    <scope>NUCLEOTIDE SEQUENCE [LARGE SCALE GENOMIC DNA]</scope>
</reference>
<dbReference type="PANTHER" id="PTHR21695">
    <property type="entry name" value="ZINC FINGER PROTEIN 414"/>
    <property type="match status" value="1"/>
</dbReference>
<name>A0A4W3JGJ3_CALMI</name>
<dbReference type="PROSITE" id="PS00028">
    <property type="entry name" value="ZINC_FINGER_C2H2_1"/>
    <property type="match status" value="1"/>
</dbReference>
<dbReference type="InParanoid" id="A0A4W3JGJ3"/>
<dbReference type="Proteomes" id="UP000314986">
    <property type="component" value="Unassembled WGS sequence"/>
</dbReference>
<keyword evidence="5" id="KW-1185">Reference proteome</keyword>
<reference evidence="4" key="4">
    <citation type="submission" date="2025-08" db="UniProtKB">
        <authorList>
            <consortium name="Ensembl"/>
        </authorList>
    </citation>
    <scope>IDENTIFICATION</scope>
</reference>
<keyword evidence="1" id="KW-0479">Metal-binding</keyword>
<sequence length="340" mass="37632">MIDLNLFCFSLSPSPTQIVSTRESCSLWIKVKRAFHPRPCLMKSLAPTLIAECLNAQRRKTEWWPPPSQWRVWNTDPSQRPQTDTYFVCFLMFCPGFTTPTPCRVSASDACTDACTSFTGKVFKCSTNDCTEAFASMQHLMNHMRAHYKPNRYFKCETCKLSFRSHRSLFKHLHVCPNLATNALSLKAEKPWSPGRPASSEPDPLLKTPVPVEPVIFQSVIKQLEKEGSADTVSPAASSKPASALPSPLPSLHTSLGSMPLVSTGPHPFSLLQPSLFAAPGLGRFPGQAHAQVPGPFIPYMHPGPYSLPQAGLQPRLRPYVPSQSLPFSNAVWRKSAGER</sequence>
<evidence type="ECO:0000313" key="5">
    <source>
        <dbReference type="Proteomes" id="UP000314986"/>
    </source>
</evidence>
<dbReference type="SMART" id="SM00355">
    <property type="entry name" value="ZnF_C2H2"/>
    <property type="match status" value="2"/>
</dbReference>
<dbReference type="Ensembl" id="ENSCMIT00000043223.1">
    <property type="protein sequence ID" value="ENSCMIP00000042604.1"/>
    <property type="gene ID" value="ENSCMIG00000017717.1"/>
</dbReference>
<evidence type="ECO:0000259" key="3">
    <source>
        <dbReference type="PROSITE" id="PS50157"/>
    </source>
</evidence>
<dbReference type="SUPFAM" id="SSF57667">
    <property type="entry name" value="beta-beta-alpha zinc fingers"/>
    <property type="match status" value="1"/>
</dbReference>
<reference evidence="5" key="3">
    <citation type="journal article" date="2014" name="Nature">
        <title>Elephant shark genome provides unique insights into gnathostome evolution.</title>
        <authorList>
            <consortium name="International Elephant Shark Genome Sequencing Consortium"/>
            <person name="Venkatesh B."/>
            <person name="Lee A.P."/>
            <person name="Ravi V."/>
            <person name="Maurya A.K."/>
            <person name="Lian M.M."/>
            <person name="Swann J.B."/>
            <person name="Ohta Y."/>
            <person name="Flajnik M.F."/>
            <person name="Sutoh Y."/>
            <person name="Kasahara M."/>
            <person name="Hoon S."/>
            <person name="Gangu V."/>
            <person name="Roy S.W."/>
            <person name="Irimia M."/>
            <person name="Korzh V."/>
            <person name="Kondrychyn I."/>
            <person name="Lim Z.W."/>
            <person name="Tay B.H."/>
            <person name="Tohari S."/>
            <person name="Kong K.W."/>
            <person name="Ho S."/>
            <person name="Lorente-Galdos B."/>
            <person name="Quilez J."/>
            <person name="Marques-Bonet T."/>
            <person name="Raney B.J."/>
            <person name="Ingham P.W."/>
            <person name="Tay A."/>
            <person name="Hillier L.W."/>
            <person name="Minx P."/>
            <person name="Boehm T."/>
            <person name="Wilson R.K."/>
            <person name="Brenner S."/>
            <person name="Warren W.C."/>
        </authorList>
    </citation>
    <scope>NUCLEOTIDE SEQUENCE [LARGE SCALE GENOMIC DNA]</scope>
</reference>
<dbReference type="AlphaFoldDB" id="A0A4W3JGJ3"/>
<dbReference type="PROSITE" id="PS50157">
    <property type="entry name" value="ZINC_FINGER_C2H2_2"/>
    <property type="match status" value="1"/>
</dbReference>
<dbReference type="InterPro" id="IPR036236">
    <property type="entry name" value="Znf_C2H2_sf"/>
</dbReference>
<keyword evidence="1" id="KW-0862">Zinc</keyword>
<dbReference type="Pfam" id="PF15909">
    <property type="entry name" value="zf-C2H2_8"/>
    <property type="match status" value="1"/>
</dbReference>
<dbReference type="InterPro" id="IPR031799">
    <property type="entry name" value="Znf-C2H2_ribbon"/>
</dbReference>
<protein>
    <recommendedName>
        <fullName evidence="3">C2H2-type domain-containing protein</fullName>
    </recommendedName>
</protein>
<proteinExistence type="predicted"/>
<dbReference type="Gene3D" id="3.30.160.60">
    <property type="entry name" value="Classic Zinc Finger"/>
    <property type="match status" value="1"/>
</dbReference>
<feature type="region of interest" description="Disordered" evidence="2">
    <location>
        <begin position="228"/>
        <end position="249"/>
    </location>
</feature>
<dbReference type="InterPro" id="IPR039882">
    <property type="entry name" value="ZN414"/>
</dbReference>
<reference evidence="4" key="5">
    <citation type="submission" date="2025-09" db="UniProtKB">
        <authorList>
            <consortium name="Ensembl"/>
        </authorList>
    </citation>
    <scope>IDENTIFICATION</scope>
</reference>
<dbReference type="GeneTree" id="ENSGT00390000006876"/>
<feature type="compositionally biased region" description="Low complexity" evidence="2">
    <location>
        <begin position="234"/>
        <end position="249"/>
    </location>
</feature>
<dbReference type="PANTHER" id="PTHR21695:SF0">
    <property type="entry name" value="ZINC FINGER PROTEIN 414"/>
    <property type="match status" value="1"/>
</dbReference>
<accession>A0A4W3JGJ3</accession>
<dbReference type="GO" id="GO:0008270">
    <property type="term" value="F:zinc ion binding"/>
    <property type="evidence" value="ECO:0007669"/>
    <property type="project" value="UniProtKB-KW"/>
</dbReference>
<keyword evidence="1" id="KW-0863">Zinc-finger</keyword>
<evidence type="ECO:0000256" key="2">
    <source>
        <dbReference type="SAM" id="MobiDB-lite"/>
    </source>
</evidence>
<feature type="domain" description="C2H2-type" evidence="3">
    <location>
        <begin position="123"/>
        <end position="152"/>
    </location>
</feature>
<evidence type="ECO:0000256" key="1">
    <source>
        <dbReference type="PROSITE-ProRule" id="PRU00042"/>
    </source>
</evidence>
<evidence type="ECO:0000313" key="4">
    <source>
        <dbReference type="Ensembl" id="ENSCMIP00000042604.1"/>
    </source>
</evidence>